<sequence>MSSSRKLHGKHVLVIGGTNGIGRGVTLAAIQDGARVTVVGSLQATVDKAVKDIKINYPSAQVSGLSCDLNRDSLEEDLEILFDKIQGVDHIVMTAANSLPRQVPIQRIMAADIQPANRRLQVMILLAKVASRYLPSSRHSSLTFTSGSVADQPHAGCSVLAYMAQGTLGMVRGLALDMKPVRVNVVEPGYVLDTGLWSHVPVEQVAQLRSTLAEKNPTGSAGLVEDVAEAYVYVMKDGNCTGEIIKSRSGQQLV</sequence>
<protein>
    <submittedName>
        <fullName evidence="1">Uncharacterized protein</fullName>
    </submittedName>
</protein>
<evidence type="ECO:0000313" key="1">
    <source>
        <dbReference type="EMBL" id="KAJ3547687.1"/>
    </source>
</evidence>
<dbReference type="Proteomes" id="UP001148629">
    <property type="component" value="Unassembled WGS sequence"/>
</dbReference>
<keyword evidence="2" id="KW-1185">Reference proteome</keyword>
<dbReference type="EMBL" id="JANRMS010000070">
    <property type="protein sequence ID" value="KAJ3547687.1"/>
    <property type="molecule type" value="Genomic_DNA"/>
</dbReference>
<organism evidence="1 2">
    <name type="scientific">Fusarium decemcellulare</name>
    <dbReference type="NCBI Taxonomy" id="57161"/>
    <lineage>
        <taxon>Eukaryota</taxon>
        <taxon>Fungi</taxon>
        <taxon>Dikarya</taxon>
        <taxon>Ascomycota</taxon>
        <taxon>Pezizomycotina</taxon>
        <taxon>Sordariomycetes</taxon>
        <taxon>Hypocreomycetidae</taxon>
        <taxon>Hypocreales</taxon>
        <taxon>Nectriaceae</taxon>
        <taxon>Fusarium</taxon>
        <taxon>Fusarium decemcellulare species complex</taxon>
    </lineage>
</organism>
<evidence type="ECO:0000313" key="2">
    <source>
        <dbReference type="Proteomes" id="UP001148629"/>
    </source>
</evidence>
<proteinExistence type="predicted"/>
<gene>
    <name evidence="1" type="ORF">NM208_g1379</name>
</gene>
<reference evidence="1" key="1">
    <citation type="submission" date="2022-08" db="EMBL/GenBank/DDBJ databases">
        <title>Genome Sequence of Fusarium decemcellulare.</title>
        <authorList>
            <person name="Buettner E."/>
        </authorList>
    </citation>
    <scope>NUCLEOTIDE SEQUENCE</scope>
    <source>
        <strain evidence="1">Babe19</strain>
    </source>
</reference>
<name>A0ACC1SWK8_9HYPO</name>
<accession>A0ACC1SWK8</accession>
<comment type="caution">
    <text evidence="1">The sequence shown here is derived from an EMBL/GenBank/DDBJ whole genome shotgun (WGS) entry which is preliminary data.</text>
</comment>